<gene>
    <name evidence="3" type="ORF">SEMRO_3104_G343840.1</name>
</gene>
<comment type="caution">
    <text evidence="3">The sequence shown here is derived from an EMBL/GenBank/DDBJ whole genome shotgun (WGS) entry which is preliminary data.</text>
</comment>
<keyword evidence="4" id="KW-1185">Reference proteome</keyword>
<dbReference type="OrthoDB" id="5130at2759"/>
<proteinExistence type="predicted"/>
<feature type="transmembrane region" description="Helical" evidence="1">
    <location>
        <begin position="121"/>
        <end position="140"/>
    </location>
</feature>
<feature type="transmembrane region" description="Helical" evidence="1">
    <location>
        <begin position="83"/>
        <end position="109"/>
    </location>
</feature>
<reference evidence="3" key="1">
    <citation type="submission" date="2020-06" db="EMBL/GenBank/DDBJ databases">
        <authorList>
            <consortium name="Plant Systems Biology data submission"/>
        </authorList>
    </citation>
    <scope>NUCLEOTIDE SEQUENCE</scope>
    <source>
        <strain evidence="3">D6</strain>
    </source>
</reference>
<dbReference type="PANTHER" id="PTHR35498:SF1">
    <property type="entry name" value="LOW PSII ACCUMULATION-LIKE PROTEIN"/>
    <property type="match status" value="1"/>
</dbReference>
<protein>
    <submittedName>
        <fullName evidence="3">Uncharacterized protein</fullName>
    </submittedName>
</protein>
<dbReference type="AlphaFoldDB" id="A0A9N8HZT0"/>
<evidence type="ECO:0000313" key="3">
    <source>
        <dbReference type="EMBL" id="CAB9530905.1"/>
    </source>
</evidence>
<dbReference type="Proteomes" id="UP001153069">
    <property type="component" value="Unassembled WGS sequence"/>
</dbReference>
<name>A0A9N8HZT0_9STRA</name>
<feature type="chain" id="PRO_5040121016" evidence="2">
    <location>
        <begin position="20"/>
        <end position="335"/>
    </location>
</feature>
<dbReference type="Pfam" id="PF11998">
    <property type="entry name" value="DUF3493"/>
    <property type="match status" value="1"/>
</dbReference>
<dbReference type="PANTHER" id="PTHR35498">
    <property type="entry name" value="PROTEIN LOW PSII ACCUMULATION 1, CHLOROPLASTIC"/>
    <property type="match status" value="1"/>
</dbReference>
<keyword evidence="1" id="KW-0472">Membrane</keyword>
<keyword evidence="1" id="KW-0812">Transmembrane</keyword>
<feature type="signal peptide" evidence="2">
    <location>
        <begin position="1"/>
        <end position="19"/>
    </location>
</feature>
<organism evidence="3 4">
    <name type="scientific">Seminavis robusta</name>
    <dbReference type="NCBI Taxonomy" id="568900"/>
    <lineage>
        <taxon>Eukaryota</taxon>
        <taxon>Sar</taxon>
        <taxon>Stramenopiles</taxon>
        <taxon>Ochrophyta</taxon>
        <taxon>Bacillariophyta</taxon>
        <taxon>Bacillariophyceae</taxon>
        <taxon>Bacillariophycidae</taxon>
        <taxon>Naviculales</taxon>
        <taxon>Naviculaceae</taxon>
        <taxon>Seminavis</taxon>
    </lineage>
</organism>
<sequence length="335" mass="36279">MMRFSFLLCLALFVGGTTAFQVSTPMVAASHVVPKFFFGSSETALQMSSSNEDQKKKTKGPFDEGLRTKLVSESIAPWRTLRLFLYGSLGSGAAVGGFITLAGTLAALSGARTDVDLNTEYVNLAIDFGAVLAFAVLAKFDLDKGAELEGKVDEKIERKRQQKGVVREMKKREKELQNLDLEIQVSLDGTTKTASVRDLQLGAKQHMIIVVGPRKACRDALIGANLLKMDFAMSNVLVVPYDLEAQQAGDSGAAAGFGERPSYETQPYVARATGDDWAAYIAEEMKDAVEQSGENVKEEGIAIVVANTGNVIRRGVGTVPWRQMVEQLQTGEVVE</sequence>
<evidence type="ECO:0000256" key="1">
    <source>
        <dbReference type="SAM" id="Phobius"/>
    </source>
</evidence>
<evidence type="ECO:0000313" key="4">
    <source>
        <dbReference type="Proteomes" id="UP001153069"/>
    </source>
</evidence>
<accession>A0A9N8HZT0</accession>
<keyword evidence="2" id="KW-0732">Signal</keyword>
<evidence type="ECO:0000256" key="2">
    <source>
        <dbReference type="SAM" id="SignalP"/>
    </source>
</evidence>
<dbReference type="InterPro" id="IPR021883">
    <property type="entry name" value="LPA1-like"/>
</dbReference>
<dbReference type="EMBL" id="CAICTM010003102">
    <property type="protein sequence ID" value="CAB9530905.1"/>
    <property type="molecule type" value="Genomic_DNA"/>
</dbReference>
<keyword evidence="1" id="KW-1133">Transmembrane helix</keyword>